<organism evidence="1 2">
    <name type="scientific">Delftia lacustris</name>
    <dbReference type="NCBI Taxonomy" id="558537"/>
    <lineage>
        <taxon>Bacteria</taxon>
        <taxon>Pseudomonadati</taxon>
        <taxon>Pseudomonadota</taxon>
        <taxon>Betaproteobacteria</taxon>
        <taxon>Burkholderiales</taxon>
        <taxon>Comamonadaceae</taxon>
        <taxon>Delftia</taxon>
    </lineage>
</organism>
<reference evidence="1 2" key="1">
    <citation type="submission" date="2016-10" db="EMBL/GenBank/DDBJ databases">
        <authorList>
            <person name="de Groot N.N."/>
        </authorList>
    </citation>
    <scope>NUCLEOTIDE SEQUENCE [LARGE SCALE GENOMIC DNA]</scope>
    <source>
        <strain evidence="1 2">LMG 24775</strain>
    </source>
</reference>
<accession>A0A1H3LWL9</accession>
<dbReference type="GeneID" id="94694069"/>
<evidence type="ECO:0000313" key="1">
    <source>
        <dbReference type="EMBL" id="SDY68439.1"/>
    </source>
</evidence>
<proteinExistence type="predicted"/>
<sequence length="100" mass="11420">MAITDDLKQLYEAEEFLVEGHWDDERRLNMVPGGKSGLRENGLLSKGVVPLPDDRDKILHKWLNDHARLGLLAPWVAEKWKDNDWAMAQICGRDGRLSVV</sequence>
<protein>
    <submittedName>
        <fullName evidence="1">Uncharacterized protein</fullName>
    </submittedName>
</protein>
<evidence type="ECO:0000313" key="2">
    <source>
        <dbReference type="Proteomes" id="UP000183417"/>
    </source>
</evidence>
<dbReference type="RefSeq" id="WP_016453867.1">
    <property type="nucleotide sequence ID" value="NZ_AP025556.1"/>
</dbReference>
<dbReference type="Proteomes" id="UP000183417">
    <property type="component" value="Unassembled WGS sequence"/>
</dbReference>
<dbReference type="EMBL" id="FNPE01000007">
    <property type="protein sequence ID" value="SDY68439.1"/>
    <property type="molecule type" value="Genomic_DNA"/>
</dbReference>
<gene>
    <name evidence="1" type="ORF">SAMN05421547_1072</name>
</gene>
<dbReference type="AlphaFoldDB" id="A0A1H3LWL9"/>
<name>A0A1H3LWL9_9BURK</name>